<dbReference type="EMBL" id="CM042041">
    <property type="protein sequence ID" value="KAI3712950.1"/>
    <property type="molecule type" value="Genomic_DNA"/>
</dbReference>
<name>A0ACB9ATJ3_9ASTR</name>
<proteinExistence type="predicted"/>
<keyword evidence="2" id="KW-1185">Reference proteome</keyword>
<evidence type="ECO:0000313" key="2">
    <source>
        <dbReference type="Proteomes" id="UP001056120"/>
    </source>
</evidence>
<evidence type="ECO:0000313" key="1">
    <source>
        <dbReference type="EMBL" id="KAI3712950.1"/>
    </source>
</evidence>
<accession>A0ACB9ATJ3</accession>
<comment type="caution">
    <text evidence="1">The sequence shown here is derived from an EMBL/GenBank/DDBJ whole genome shotgun (WGS) entry which is preliminary data.</text>
</comment>
<protein>
    <submittedName>
        <fullName evidence="1">Uncharacterized protein</fullName>
    </submittedName>
</protein>
<reference evidence="1 2" key="2">
    <citation type="journal article" date="2022" name="Mol. Ecol. Resour.">
        <title>The genomes of chicory, endive, great burdock and yacon provide insights into Asteraceae paleo-polyploidization history and plant inulin production.</title>
        <authorList>
            <person name="Fan W."/>
            <person name="Wang S."/>
            <person name="Wang H."/>
            <person name="Wang A."/>
            <person name="Jiang F."/>
            <person name="Liu H."/>
            <person name="Zhao H."/>
            <person name="Xu D."/>
            <person name="Zhang Y."/>
        </authorList>
    </citation>
    <scope>NUCLEOTIDE SEQUENCE [LARGE SCALE GENOMIC DNA]</scope>
    <source>
        <strain evidence="2">cv. Yunnan</strain>
        <tissue evidence="1">Leaves</tissue>
    </source>
</reference>
<gene>
    <name evidence="1" type="ORF">L1987_71520</name>
</gene>
<sequence length="125" mass="14684">MRKKSCQKWEEAKDNKLVREIELPKLNQEVESLNLNASSNKEDINKGRNYEGGYYFTMKNDIWNSIIARLGHSWKDSAKIRGYGQMDHGYIANLCNHHLHDYLPPTHKKLDRTGRKKKVKFPLNV</sequence>
<organism evidence="1 2">
    <name type="scientific">Smallanthus sonchifolius</name>
    <dbReference type="NCBI Taxonomy" id="185202"/>
    <lineage>
        <taxon>Eukaryota</taxon>
        <taxon>Viridiplantae</taxon>
        <taxon>Streptophyta</taxon>
        <taxon>Embryophyta</taxon>
        <taxon>Tracheophyta</taxon>
        <taxon>Spermatophyta</taxon>
        <taxon>Magnoliopsida</taxon>
        <taxon>eudicotyledons</taxon>
        <taxon>Gunneridae</taxon>
        <taxon>Pentapetalae</taxon>
        <taxon>asterids</taxon>
        <taxon>campanulids</taxon>
        <taxon>Asterales</taxon>
        <taxon>Asteraceae</taxon>
        <taxon>Asteroideae</taxon>
        <taxon>Heliantheae alliance</taxon>
        <taxon>Millerieae</taxon>
        <taxon>Smallanthus</taxon>
    </lineage>
</organism>
<dbReference type="Proteomes" id="UP001056120">
    <property type="component" value="Linkage Group LG24"/>
</dbReference>
<reference evidence="2" key="1">
    <citation type="journal article" date="2022" name="Mol. Ecol. Resour.">
        <title>The genomes of chicory, endive, great burdock and yacon provide insights into Asteraceae palaeo-polyploidization history and plant inulin production.</title>
        <authorList>
            <person name="Fan W."/>
            <person name="Wang S."/>
            <person name="Wang H."/>
            <person name="Wang A."/>
            <person name="Jiang F."/>
            <person name="Liu H."/>
            <person name="Zhao H."/>
            <person name="Xu D."/>
            <person name="Zhang Y."/>
        </authorList>
    </citation>
    <scope>NUCLEOTIDE SEQUENCE [LARGE SCALE GENOMIC DNA]</scope>
    <source>
        <strain evidence="2">cv. Yunnan</strain>
    </source>
</reference>